<dbReference type="AlphaFoldDB" id="A2RN16"/>
<reference evidence="1 2" key="1">
    <citation type="journal article" date="2007" name="J. Bacteriol.">
        <title>The complete genome sequence of the lactic acid bacterial paradigm Lactococcus lactis subsp. cremoris MG1363.</title>
        <authorList>
            <person name="Wegmann U."/>
            <person name="O'Connell-Motherway M."/>
            <person name="Zomer A."/>
            <person name="Buist G."/>
            <person name="Shearman C."/>
            <person name="Canchaya C."/>
            <person name="Ventura M."/>
            <person name="Goesmann A."/>
            <person name="Gasson M.J."/>
            <person name="Kuipers O.P."/>
            <person name="van Sinderen D."/>
            <person name="Kok J."/>
        </authorList>
    </citation>
    <scope>NUCLEOTIDE SEQUENCE [LARGE SCALE GENOMIC DNA]</scope>
    <source>
        <strain evidence="1 2">MG1363</strain>
    </source>
</reference>
<organism evidence="1 2">
    <name type="scientific">Lactococcus lactis subsp. cremoris (strain MG1363)</name>
    <dbReference type="NCBI Taxonomy" id="416870"/>
    <lineage>
        <taxon>Bacteria</taxon>
        <taxon>Bacillati</taxon>
        <taxon>Bacillota</taxon>
        <taxon>Bacilli</taxon>
        <taxon>Lactobacillales</taxon>
        <taxon>Streptococcaceae</taxon>
        <taxon>Lactococcus</taxon>
        <taxon>Lactococcus cremoris subsp. cremoris</taxon>
    </lineage>
</organism>
<dbReference type="STRING" id="416870.llmg_2136"/>
<evidence type="ECO:0000313" key="2">
    <source>
        <dbReference type="Proteomes" id="UP000000364"/>
    </source>
</evidence>
<dbReference type="HOGENOM" id="CLU_2617583_0_0_9"/>
<dbReference type="RefSeq" id="WP_011835844.1">
    <property type="nucleotide sequence ID" value="NC_009004.1"/>
</dbReference>
<sequence length="78" mass="8762">MNLMRLEINDKKSDLFVDKDNAASVNEDGTRNKFELTSSEIAAKWFSEPKVIAIDLAGKEYVIDTNSNIITGVFVHDK</sequence>
<dbReference type="Proteomes" id="UP000000364">
    <property type="component" value="Chromosome"/>
</dbReference>
<gene>
    <name evidence="1" type="primary">ps407</name>
    <name evidence="1" type="ordered locus">llmg_2136</name>
</gene>
<dbReference type="EMBL" id="AM406671">
    <property type="protein sequence ID" value="CAL98703.1"/>
    <property type="molecule type" value="Genomic_DNA"/>
</dbReference>
<name>A2RN16_LACLM</name>
<evidence type="ECO:0000313" key="1">
    <source>
        <dbReference type="EMBL" id="CAL98703.1"/>
    </source>
</evidence>
<dbReference type="KEGG" id="llm:llmg_2136"/>
<protein>
    <submittedName>
        <fullName evidence="1">Uncharacterized protein</fullName>
    </submittedName>
</protein>
<accession>A2RN16</accession>
<proteinExistence type="predicted"/>